<accession>A0A1H8Z0C2</accession>
<gene>
    <name evidence="1" type="ORF">SAMN05421756_1011</name>
</gene>
<sequence>MATTLQRTATEVALPKRQLGTISWKWMVTTDHKVIGNLYFVTTMLFFF</sequence>
<evidence type="ECO:0000313" key="1">
    <source>
        <dbReference type="EMBL" id="SEP57078.1"/>
    </source>
</evidence>
<organism evidence="1 2">
    <name type="scientific">Microlunatus flavus</name>
    <dbReference type="NCBI Taxonomy" id="1036181"/>
    <lineage>
        <taxon>Bacteria</taxon>
        <taxon>Bacillati</taxon>
        <taxon>Actinomycetota</taxon>
        <taxon>Actinomycetes</taxon>
        <taxon>Propionibacteriales</taxon>
        <taxon>Propionibacteriaceae</taxon>
        <taxon>Microlunatus</taxon>
    </lineage>
</organism>
<proteinExistence type="predicted"/>
<evidence type="ECO:0000313" key="2">
    <source>
        <dbReference type="Proteomes" id="UP000198504"/>
    </source>
</evidence>
<dbReference type="STRING" id="1036181.SAMN05421756_1011"/>
<feature type="non-terminal residue" evidence="1">
    <location>
        <position position="48"/>
    </location>
</feature>
<name>A0A1H8Z0C2_9ACTN</name>
<protein>
    <submittedName>
        <fullName evidence="1">Cytochrome c oxidase subunit 1</fullName>
    </submittedName>
</protein>
<dbReference type="Proteomes" id="UP000198504">
    <property type="component" value="Unassembled WGS sequence"/>
</dbReference>
<reference evidence="2" key="1">
    <citation type="submission" date="2016-10" db="EMBL/GenBank/DDBJ databases">
        <authorList>
            <person name="Varghese N."/>
            <person name="Submissions S."/>
        </authorList>
    </citation>
    <scope>NUCLEOTIDE SEQUENCE [LARGE SCALE GENOMIC DNA]</scope>
    <source>
        <strain evidence="2">CGMCC 4.6856</strain>
    </source>
</reference>
<keyword evidence="2" id="KW-1185">Reference proteome</keyword>
<dbReference type="EMBL" id="FOFA01000001">
    <property type="protein sequence ID" value="SEP57078.1"/>
    <property type="molecule type" value="Genomic_DNA"/>
</dbReference>
<dbReference type="AlphaFoldDB" id="A0A1H8Z0C2"/>